<dbReference type="PANTHER" id="PTHR14593">
    <property type="entry name" value="WD REPEAT-CONTAINING PROTEIN 11"/>
    <property type="match status" value="1"/>
</dbReference>
<dbReference type="Ensembl" id="ENSSANT00000108589.1">
    <property type="protein sequence ID" value="ENSSANP00000102306.1"/>
    <property type="gene ID" value="ENSSANG00000050206.1"/>
</dbReference>
<dbReference type="PANTHER" id="PTHR14593:SF5">
    <property type="entry name" value="WD REPEAT-CONTAINING PROTEIN 11"/>
    <property type="match status" value="1"/>
</dbReference>
<evidence type="ECO:0000313" key="3">
    <source>
        <dbReference type="Proteomes" id="UP000472260"/>
    </source>
</evidence>
<feature type="domain" description="WDR11 TPR" evidence="1">
    <location>
        <begin position="2"/>
        <end position="88"/>
    </location>
</feature>
<reference evidence="2" key="1">
    <citation type="submission" date="2025-08" db="UniProtKB">
        <authorList>
            <consortium name="Ensembl"/>
        </authorList>
    </citation>
    <scope>IDENTIFICATION</scope>
</reference>
<accession>A0A671T271</accession>
<evidence type="ECO:0000313" key="2">
    <source>
        <dbReference type="Ensembl" id="ENSSANP00000102306.1"/>
    </source>
</evidence>
<evidence type="ECO:0000259" key="1">
    <source>
        <dbReference type="Pfam" id="PF23753"/>
    </source>
</evidence>
<dbReference type="InterPro" id="IPR057854">
    <property type="entry name" value="TPR_WDR11"/>
</dbReference>
<name>A0A671T271_9TELE</name>
<dbReference type="Pfam" id="PF23753">
    <property type="entry name" value="TPR_WDR11"/>
    <property type="match status" value="1"/>
</dbReference>
<keyword evidence="3" id="KW-1185">Reference proteome</keyword>
<protein>
    <recommendedName>
        <fullName evidence="1">WDR11 TPR domain-containing protein</fullName>
    </recommendedName>
</protein>
<sequence>YLQTYGEWNRAAWLAKVRLNPAESSDVLKRWAEHLCSPQVNQKSKAILVLLSLGCFHKVGEMLHSMRYFDRAALFIEACLKYGSSLTTASPHKFIGAAFVDYAKMLRSIGLKQGAVLWASRAGEAGKELLDELPSEEEVDNSLGNIE</sequence>
<dbReference type="AlphaFoldDB" id="A0A671T271"/>
<dbReference type="GO" id="GO:0005737">
    <property type="term" value="C:cytoplasm"/>
    <property type="evidence" value="ECO:0007669"/>
    <property type="project" value="TreeGrafter"/>
</dbReference>
<dbReference type="Proteomes" id="UP000472260">
    <property type="component" value="Unassembled WGS sequence"/>
</dbReference>
<reference evidence="2" key="2">
    <citation type="submission" date="2025-09" db="UniProtKB">
        <authorList>
            <consortium name="Ensembl"/>
        </authorList>
    </citation>
    <scope>IDENTIFICATION</scope>
</reference>
<proteinExistence type="predicted"/>
<dbReference type="InterPro" id="IPR039694">
    <property type="entry name" value="WDR11"/>
</dbReference>
<organism evidence="2 3">
    <name type="scientific">Sinocyclocheilus anshuiensis</name>
    <dbReference type="NCBI Taxonomy" id="1608454"/>
    <lineage>
        <taxon>Eukaryota</taxon>
        <taxon>Metazoa</taxon>
        <taxon>Chordata</taxon>
        <taxon>Craniata</taxon>
        <taxon>Vertebrata</taxon>
        <taxon>Euteleostomi</taxon>
        <taxon>Actinopterygii</taxon>
        <taxon>Neopterygii</taxon>
        <taxon>Teleostei</taxon>
        <taxon>Ostariophysi</taxon>
        <taxon>Cypriniformes</taxon>
        <taxon>Cyprinidae</taxon>
        <taxon>Cyprininae</taxon>
        <taxon>Sinocyclocheilus</taxon>
    </lineage>
</organism>